<evidence type="ECO:0000313" key="2">
    <source>
        <dbReference type="Proteomes" id="UP000317093"/>
    </source>
</evidence>
<accession>A0A518B9D5</accession>
<dbReference type="GO" id="GO:0008168">
    <property type="term" value="F:methyltransferase activity"/>
    <property type="evidence" value="ECO:0007669"/>
    <property type="project" value="UniProtKB-KW"/>
</dbReference>
<keyword evidence="2" id="KW-1185">Reference proteome</keyword>
<sequence length="311" mass="35594">MEPVPVLDKRRAERLGPEERAVFDRVLVEEMARRQWYHIIDFGNGVLSPGRDVLKPTWEMIRQVRRDMSYLGKSVVDIGSWDGMWCFEAEALGASLVVATDCMHHCHGLFSRGFDNFLLAREHLFSAVIPFWNVAPSNLRERLNALLFADPRLTQGFDIVQHLGVLYHLRDPMLSLAQARSVLRTGGTLLLETAFHQTEDRASMWFNAGRSEIYPDYSTWWAPSLRCLKEMLETSLFEVDDSSIRFVDVDGPAGRVALRAKARAPERSVAEHYTIDPAFNHGFGDEVARLIPPPTKEMYRKNNEELFGKEE</sequence>
<dbReference type="GO" id="GO:0032259">
    <property type="term" value="P:methylation"/>
    <property type="evidence" value="ECO:0007669"/>
    <property type="project" value="UniProtKB-KW"/>
</dbReference>
<protein>
    <submittedName>
        <fullName evidence="1">tRNA (Mo5U34)-methyltransferase</fullName>
    </submittedName>
</protein>
<proteinExistence type="predicted"/>
<gene>
    <name evidence="1" type="primary">cmoB_1</name>
    <name evidence="1" type="ORF">Pan216_44810</name>
</gene>
<dbReference type="KEGG" id="knv:Pan216_44810"/>
<dbReference type="InterPro" id="IPR027555">
    <property type="entry name" value="Mo5U34_MeTrfas-like"/>
</dbReference>
<organism evidence="1 2">
    <name type="scientific">Kolteria novifilia</name>
    <dbReference type="NCBI Taxonomy" id="2527975"/>
    <lineage>
        <taxon>Bacteria</taxon>
        <taxon>Pseudomonadati</taxon>
        <taxon>Planctomycetota</taxon>
        <taxon>Planctomycetia</taxon>
        <taxon>Kolteriales</taxon>
        <taxon>Kolteriaceae</taxon>
        <taxon>Kolteria</taxon>
    </lineage>
</organism>
<dbReference type="RefSeq" id="WP_419192816.1">
    <property type="nucleotide sequence ID" value="NZ_CP036279.1"/>
</dbReference>
<dbReference type="InterPro" id="IPR029063">
    <property type="entry name" value="SAM-dependent_MTases_sf"/>
</dbReference>
<reference evidence="1 2" key="1">
    <citation type="submission" date="2019-02" db="EMBL/GenBank/DDBJ databases">
        <title>Deep-cultivation of Planctomycetes and their phenomic and genomic characterization uncovers novel biology.</title>
        <authorList>
            <person name="Wiegand S."/>
            <person name="Jogler M."/>
            <person name="Boedeker C."/>
            <person name="Pinto D."/>
            <person name="Vollmers J."/>
            <person name="Rivas-Marin E."/>
            <person name="Kohn T."/>
            <person name="Peeters S.H."/>
            <person name="Heuer A."/>
            <person name="Rast P."/>
            <person name="Oberbeckmann S."/>
            <person name="Bunk B."/>
            <person name="Jeske O."/>
            <person name="Meyerdierks A."/>
            <person name="Storesund J.E."/>
            <person name="Kallscheuer N."/>
            <person name="Luecker S."/>
            <person name="Lage O.M."/>
            <person name="Pohl T."/>
            <person name="Merkel B.J."/>
            <person name="Hornburger P."/>
            <person name="Mueller R.-W."/>
            <person name="Bruemmer F."/>
            <person name="Labrenz M."/>
            <person name="Spormann A.M."/>
            <person name="Op den Camp H."/>
            <person name="Overmann J."/>
            <person name="Amann R."/>
            <person name="Jetten M.S.M."/>
            <person name="Mascher T."/>
            <person name="Medema M.H."/>
            <person name="Devos D.P."/>
            <person name="Kaster A.-K."/>
            <person name="Ovreas L."/>
            <person name="Rohde M."/>
            <person name="Galperin M.Y."/>
            <person name="Jogler C."/>
        </authorList>
    </citation>
    <scope>NUCLEOTIDE SEQUENCE [LARGE SCALE GENOMIC DNA]</scope>
    <source>
        <strain evidence="1 2">Pan216</strain>
    </source>
</reference>
<keyword evidence="1" id="KW-0808">Transferase</keyword>
<dbReference type="AlphaFoldDB" id="A0A518B9D5"/>
<evidence type="ECO:0000313" key="1">
    <source>
        <dbReference type="EMBL" id="QDU63600.1"/>
    </source>
</evidence>
<keyword evidence="1" id="KW-0489">Methyltransferase</keyword>
<dbReference type="EMBL" id="CP036279">
    <property type="protein sequence ID" value="QDU63600.1"/>
    <property type="molecule type" value="Genomic_DNA"/>
</dbReference>
<name>A0A518B9D5_9BACT</name>
<dbReference type="Pfam" id="PF08003">
    <property type="entry name" value="Methyltransf_9"/>
    <property type="match status" value="1"/>
</dbReference>
<dbReference type="Proteomes" id="UP000317093">
    <property type="component" value="Chromosome"/>
</dbReference>
<dbReference type="Gene3D" id="3.40.50.150">
    <property type="entry name" value="Vaccinia Virus protein VP39"/>
    <property type="match status" value="1"/>
</dbReference>
<dbReference type="SUPFAM" id="SSF53335">
    <property type="entry name" value="S-adenosyl-L-methionine-dependent methyltransferases"/>
    <property type="match status" value="1"/>
</dbReference>